<reference evidence="2 3" key="1">
    <citation type="submission" date="2017-06" db="EMBL/GenBank/DDBJ databases">
        <authorList>
            <person name="Kim H.J."/>
            <person name="Triplett B.A."/>
        </authorList>
    </citation>
    <scope>NUCLEOTIDE SEQUENCE [LARGE SCALE GENOMIC DNA]</scope>
    <source>
        <strain evidence="2 3">DSM 44715</strain>
    </source>
</reference>
<gene>
    <name evidence="2" type="ORF">SAMN05443665_104069</name>
</gene>
<dbReference type="RefSeq" id="WP_089329757.1">
    <property type="nucleotide sequence ID" value="NZ_FZOR01000040.1"/>
</dbReference>
<proteinExistence type="predicted"/>
<dbReference type="Proteomes" id="UP000198318">
    <property type="component" value="Unassembled WGS sequence"/>
</dbReference>
<evidence type="ECO:0000259" key="1">
    <source>
        <dbReference type="Pfam" id="PF12680"/>
    </source>
</evidence>
<organism evidence="2 3">
    <name type="scientific">Actinomadura meyerae</name>
    <dbReference type="NCBI Taxonomy" id="240840"/>
    <lineage>
        <taxon>Bacteria</taxon>
        <taxon>Bacillati</taxon>
        <taxon>Actinomycetota</taxon>
        <taxon>Actinomycetes</taxon>
        <taxon>Streptosporangiales</taxon>
        <taxon>Thermomonosporaceae</taxon>
        <taxon>Actinomadura</taxon>
    </lineage>
</organism>
<feature type="domain" description="SnoaL-like" evidence="1">
    <location>
        <begin position="16"/>
        <end position="126"/>
    </location>
</feature>
<evidence type="ECO:0000313" key="2">
    <source>
        <dbReference type="EMBL" id="SNT53732.1"/>
    </source>
</evidence>
<dbReference type="OrthoDB" id="3681559at2"/>
<dbReference type="EMBL" id="FZOR01000040">
    <property type="protein sequence ID" value="SNT53732.1"/>
    <property type="molecule type" value="Genomic_DNA"/>
</dbReference>
<accession>A0A239NGR7</accession>
<sequence>MADTTTDTAQSPRAVVERVLQCMVDIDMAGFGELWAEDGVLDVPFSSEGQPRRLEGKKAISDYLIEGQRLTPLKLESIEEVDIYETSDPEVIVAEFYGLGSVNTTGGKYRTRYLGLVRVRNGEIVLYRHYSEPVEWLIAASAK</sequence>
<dbReference type="Pfam" id="PF12680">
    <property type="entry name" value="SnoaL_2"/>
    <property type="match status" value="1"/>
</dbReference>
<keyword evidence="3" id="KW-1185">Reference proteome</keyword>
<dbReference type="AlphaFoldDB" id="A0A239NGR7"/>
<dbReference type="Gene3D" id="3.10.450.50">
    <property type="match status" value="1"/>
</dbReference>
<protein>
    <recommendedName>
        <fullName evidence="1">SnoaL-like domain-containing protein</fullName>
    </recommendedName>
</protein>
<dbReference type="InterPro" id="IPR032710">
    <property type="entry name" value="NTF2-like_dom_sf"/>
</dbReference>
<dbReference type="InterPro" id="IPR037401">
    <property type="entry name" value="SnoaL-like"/>
</dbReference>
<dbReference type="SUPFAM" id="SSF54427">
    <property type="entry name" value="NTF2-like"/>
    <property type="match status" value="1"/>
</dbReference>
<evidence type="ECO:0000313" key="3">
    <source>
        <dbReference type="Proteomes" id="UP000198318"/>
    </source>
</evidence>
<name>A0A239NGR7_9ACTN</name>